<dbReference type="EMBL" id="LNIX01000003">
    <property type="protein sequence ID" value="OXA58318.1"/>
    <property type="molecule type" value="Genomic_DNA"/>
</dbReference>
<feature type="compositionally biased region" description="Low complexity" evidence="1">
    <location>
        <begin position="104"/>
        <end position="116"/>
    </location>
</feature>
<reference evidence="2 3" key="1">
    <citation type="submission" date="2015-12" db="EMBL/GenBank/DDBJ databases">
        <title>The genome of Folsomia candida.</title>
        <authorList>
            <person name="Faddeeva A."/>
            <person name="Derks M.F."/>
            <person name="Anvar Y."/>
            <person name="Smit S."/>
            <person name="Van Straalen N."/>
            <person name="Roelofs D."/>
        </authorList>
    </citation>
    <scope>NUCLEOTIDE SEQUENCE [LARGE SCALE GENOMIC DNA]</scope>
    <source>
        <strain evidence="2 3">VU population</strain>
        <tissue evidence="2">Whole body</tissue>
    </source>
</reference>
<protein>
    <submittedName>
        <fullName evidence="2">Uncharacterized protein</fullName>
    </submittedName>
</protein>
<feature type="compositionally biased region" description="Basic and acidic residues" evidence="1">
    <location>
        <begin position="117"/>
        <end position="128"/>
    </location>
</feature>
<dbReference type="AlphaFoldDB" id="A0A226EM98"/>
<feature type="region of interest" description="Disordered" evidence="1">
    <location>
        <begin position="100"/>
        <end position="177"/>
    </location>
</feature>
<feature type="compositionally biased region" description="Low complexity" evidence="1">
    <location>
        <begin position="47"/>
        <end position="59"/>
    </location>
</feature>
<evidence type="ECO:0000256" key="1">
    <source>
        <dbReference type="SAM" id="MobiDB-lite"/>
    </source>
</evidence>
<gene>
    <name evidence="2" type="ORF">Fcan01_08109</name>
</gene>
<accession>A0A226EM98</accession>
<dbReference type="Proteomes" id="UP000198287">
    <property type="component" value="Unassembled WGS sequence"/>
</dbReference>
<feature type="compositionally biased region" description="Basic and acidic residues" evidence="1">
    <location>
        <begin position="155"/>
        <end position="164"/>
    </location>
</feature>
<feature type="region of interest" description="Disordered" evidence="1">
    <location>
        <begin position="38"/>
        <end position="85"/>
    </location>
</feature>
<feature type="compositionally biased region" description="Low complexity" evidence="1">
    <location>
        <begin position="11"/>
        <end position="24"/>
    </location>
</feature>
<name>A0A226EM98_FOLCA</name>
<keyword evidence="3" id="KW-1185">Reference proteome</keyword>
<proteinExistence type="predicted"/>
<comment type="caution">
    <text evidence="2">The sequence shown here is derived from an EMBL/GenBank/DDBJ whole genome shotgun (WGS) entry which is preliminary data.</text>
</comment>
<evidence type="ECO:0000313" key="3">
    <source>
        <dbReference type="Proteomes" id="UP000198287"/>
    </source>
</evidence>
<dbReference type="OrthoDB" id="196547at2759"/>
<evidence type="ECO:0000313" key="2">
    <source>
        <dbReference type="EMBL" id="OXA58318.1"/>
    </source>
</evidence>
<feature type="region of interest" description="Disordered" evidence="1">
    <location>
        <begin position="1"/>
        <end position="24"/>
    </location>
</feature>
<sequence>MRNENLELAQSSGSDSSPSWGLDSNSARVSNFTFDLGPTKTIDDLTTRFTSTLRSTKSSEVLSETSEEKSTASTSTTSSHNYHHLFPSTSKRCFKYGSGERISGDSVSAGPSSSVSADDKKVAKESKIAKFLRRTQSAHDDKQCAGGGPKFGGECSKEPLQKIDDTDEETQTRKRNK</sequence>
<organism evidence="2 3">
    <name type="scientific">Folsomia candida</name>
    <name type="common">Springtail</name>
    <dbReference type="NCBI Taxonomy" id="158441"/>
    <lineage>
        <taxon>Eukaryota</taxon>
        <taxon>Metazoa</taxon>
        <taxon>Ecdysozoa</taxon>
        <taxon>Arthropoda</taxon>
        <taxon>Hexapoda</taxon>
        <taxon>Collembola</taxon>
        <taxon>Entomobryomorpha</taxon>
        <taxon>Isotomoidea</taxon>
        <taxon>Isotomidae</taxon>
        <taxon>Proisotominae</taxon>
        <taxon>Folsomia</taxon>
    </lineage>
</organism>